<reference evidence="2 3" key="1">
    <citation type="submission" date="2019-06" db="EMBL/GenBank/DDBJ databases">
        <title>Sequencing the genomes of 1000 actinobacteria strains.</title>
        <authorList>
            <person name="Klenk H.-P."/>
        </authorList>
    </citation>
    <scope>NUCLEOTIDE SEQUENCE [LARGE SCALE GENOMIC DNA]</scope>
    <source>
        <strain evidence="2 3">DSM 45301</strain>
    </source>
</reference>
<dbReference type="PANTHER" id="PTHR38588:SF1">
    <property type="entry name" value="BLL0334 PROTEIN"/>
    <property type="match status" value="1"/>
</dbReference>
<dbReference type="Pfam" id="PF06240">
    <property type="entry name" value="COXG"/>
    <property type="match status" value="1"/>
</dbReference>
<feature type="transmembrane region" description="Helical" evidence="1">
    <location>
        <begin position="249"/>
        <end position="267"/>
    </location>
</feature>
<dbReference type="Proteomes" id="UP000315677">
    <property type="component" value="Unassembled WGS sequence"/>
</dbReference>
<dbReference type="RefSeq" id="WP_170231364.1">
    <property type="nucleotide sequence ID" value="NZ_VFPA01000002.1"/>
</dbReference>
<dbReference type="PANTHER" id="PTHR38588">
    <property type="entry name" value="BLL0334 PROTEIN"/>
    <property type="match status" value="1"/>
</dbReference>
<accession>A0A543DP12</accession>
<evidence type="ECO:0000256" key="1">
    <source>
        <dbReference type="SAM" id="Phobius"/>
    </source>
</evidence>
<gene>
    <name evidence="2" type="ORF">FB558_3568</name>
</gene>
<proteinExistence type="predicted"/>
<evidence type="ECO:0000313" key="2">
    <source>
        <dbReference type="EMBL" id="TQM11035.1"/>
    </source>
</evidence>
<dbReference type="InterPro" id="IPR010419">
    <property type="entry name" value="CO_DH_gsu"/>
</dbReference>
<organism evidence="2 3">
    <name type="scientific">Pseudonocardia kunmingensis</name>
    <dbReference type="NCBI Taxonomy" id="630975"/>
    <lineage>
        <taxon>Bacteria</taxon>
        <taxon>Bacillati</taxon>
        <taxon>Actinomycetota</taxon>
        <taxon>Actinomycetes</taxon>
        <taxon>Pseudonocardiales</taxon>
        <taxon>Pseudonocardiaceae</taxon>
        <taxon>Pseudonocardia</taxon>
    </lineage>
</organism>
<keyword evidence="3" id="KW-1185">Reference proteome</keyword>
<dbReference type="AlphaFoldDB" id="A0A543DP12"/>
<keyword evidence="1" id="KW-1133">Transmembrane helix</keyword>
<dbReference type="InterPro" id="IPR023393">
    <property type="entry name" value="START-like_dom_sf"/>
</dbReference>
<dbReference type="SUPFAM" id="SSF55961">
    <property type="entry name" value="Bet v1-like"/>
    <property type="match status" value="1"/>
</dbReference>
<keyword evidence="1" id="KW-0472">Membrane</keyword>
<evidence type="ECO:0000313" key="3">
    <source>
        <dbReference type="Proteomes" id="UP000315677"/>
    </source>
</evidence>
<protein>
    <recommendedName>
        <fullName evidence="4">Carbon monoxide dehydrogenase subunit G</fullName>
    </recommendedName>
</protein>
<sequence length="274" mass="27688">MKLGSSFHVPAEPATVLEKFLDAPTMLACIPGCTELERPDEAHFRGRLTNEIAHVRFDAAFSVEITELSPPHTVRAVLTGEDARLGSSLKVDASLDVAPAGGGSDVTYAMELAMWGRLGRMGEAIFRRRTVEVEKEFLQAFARACAGEDVTAGASARTNGAPGRQVLAAVPAPAGVLHEAAPLAAGAVTAPAVSALPGVPVPVASTNGSRGVTAAPVAPADAAAAAVASLRPISDGAGAPLGSLTGRSVAAVVVGAVAALVVLRKVLLARKAGR</sequence>
<keyword evidence="1" id="KW-0812">Transmembrane</keyword>
<dbReference type="Gene3D" id="3.30.530.20">
    <property type="match status" value="1"/>
</dbReference>
<evidence type="ECO:0008006" key="4">
    <source>
        <dbReference type="Google" id="ProtNLM"/>
    </source>
</evidence>
<dbReference type="EMBL" id="VFPA01000002">
    <property type="protein sequence ID" value="TQM11035.1"/>
    <property type="molecule type" value="Genomic_DNA"/>
</dbReference>
<name>A0A543DP12_9PSEU</name>
<comment type="caution">
    <text evidence="2">The sequence shown here is derived from an EMBL/GenBank/DDBJ whole genome shotgun (WGS) entry which is preliminary data.</text>
</comment>